<feature type="domain" description="ABM" evidence="1">
    <location>
        <begin position="6"/>
        <end position="96"/>
    </location>
</feature>
<dbReference type="KEGG" id="clg:Calag_0083"/>
<dbReference type="InterPro" id="IPR050404">
    <property type="entry name" value="Heme-degrading_MO"/>
</dbReference>
<sequence length="100" mass="12132">MIKRTVNVGLYYKVKEDHEKEFESIFFEMVKKLKEMRIGFIDAKLYKRVDEPREYLIYSEWESLDSFRKFVSSNEFRDTTGYGASILEGRPFHRIFQELT</sequence>
<dbReference type="PANTHER" id="PTHR34474">
    <property type="entry name" value="SIGNAL TRANSDUCTION PROTEIN TRAP"/>
    <property type="match status" value="1"/>
</dbReference>
<dbReference type="PANTHER" id="PTHR34474:SF2">
    <property type="entry name" value="SIGNAL TRANSDUCTION PROTEIN TRAP"/>
    <property type="match status" value="1"/>
</dbReference>
<dbReference type="EMBL" id="CP003378">
    <property type="protein sequence ID" value="AFZ69873.1"/>
    <property type="molecule type" value="Genomic_DNA"/>
</dbReference>
<dbReference type="InterPro" id="IPR007138">
    <property type="entry name" value="ABM_dom"/>
</dbReference>
<proteinExistence type="predicted"/>
<dbReference type="eggNOG" id="arCOG05403">
    <property type="taxonomic scope" value="Archaea"/>
</dbReference>
<dbReference type="RefSeq" id="WP_015231771.1">
    <property type="nucleotide sequence ID" value="NC_019791.1"/>
</dbReference>
<dbReference type="PROSITE" id="PS51725">
    <property type="entry name" value="ABM"/>
    <property type="match status" value="1"/>
</dbReference>
<dbReference type="Gene3D" id="3.30.70.100">
    <property type="match status" value="1"/>
</dbReference>
<reference evidence="3" key="1">
    <citation type="submission" date="2012-03" db="EMBL/GenBank/DDBJ databases">
        <title>Complete genome of Caldisphaera lagunensis DSM 15908.</title>
        <authorList>
            <person name="Lucas S."/>
            <person name="Copeland A."/>
            <person name="Lapidus A."/>
            <person name="Glavina del Rio T."/>
            <person name="Dalin E."/>
            <person name="Tice H."/>
            <person name="Bruce D."/>
            <person name="Goodwin L."/>
            <person name="Pitluck S."/>
            <person name="Peters L."/>
            <person name="Mikhailova N."/>
            <person name="Teshima H."/>
            <person name="Kyrpides N."/>
            <person name="Mavromatis K."/>
            <person name="Ivanova N."/>
            <person name="Brettin T."/>
            <person name="Detter J.C."/>
            <person name="Han C."/>
            <person name="Larimer F."/>
            <person name="Land M."/>
            <person name="Hauser L."/>
            <person name="Markowitz V."/>
            <person name="Cheng J.-F."/>
            <person name="Hugenholtz P."/>
            <person name="Woyke T."/>
            <person name="Wu D."/>
            <person name="Spring S."/>
            <person name="Schroeder M."/>
            <person name="Brambilla E."/>
            <person name="Klenk H.-P."/>
            <person name="Eisen J.A."/>
        </authorList>
    </citation>
    <scope>NUCLEOTIDE SEQUENCE [LARGE SCALE GENOMIC DNA]</scope>
    <source>
        <strain evidence="3">DSM 15908 / JCM 11604 / IC-154</strain>
    </source>
</reference>
<dbReference type="Pfam" id="PF03992">
    <property type="entry name" value="ABM"/>
    <property type="match status" value="1"/>
</dbReference>
<dbReference type="HOGENOM" id="CLU_182726_0_0_2"/>
<dbReference type="STRING" id="1056495.Calag_0083"/>
<evidence type="ECO:0000259" key="1">
    <source>
        <dbReference type="PROSITE" id="PS51725"/>
    </source>
</evidence>
<protein>
    <submittedName>
        <fullName evidence="2">Putative enzyme involved in biosynthesis of extracellular polysaccharides</fullName>
    </submittedName>
</protein>
<dbReference type="InterPro" id="IPR011008">
    <property type="entry name" value="Dimeric_a/b-barrel"/>
</dbReference>
<name>L0A7M6_CALLD</name>
<evidence type="ECO:0000313" key="2">
    <source>
        <dbReference type="EMBL" id="AFZ69873.1"/>
    </source>
</evidence>
<dbReference type="SUPFAM" id="SSF54909">
    <property type="entry name" value="Dimeric alpha+beta barrel"/>
    <property type="match status" value="1"/>
</dbReference>
<keyword evidence="3" id="KW-1185">Reference proteome</keyword>
<dbReference type="OrthoDB" id="8690at2157"/>
<dbReference type="Proteomes" id="UP000010469">
    <property type="component" value="Chromosome"/>
</dbReference>
<dbReference type="AlphaFoldDB" id="L0A7M6"/>
<evidence type="ECO:0000313" key="3">
    <source>
        <dbReference type="Proteomes" id="UP000010469"/>
    </source>
</evidence>
<dbReference type="GeneID" id="14211343"/>
<dbReference type="InParanoid" id="L0A7M6"/>
<organism evidence="2 3">
    <name type="scientific">Caldisphaera lagunensis (strain DSM 15908 / JCM 11604 / ANMR 0165 / IC-154)</name>
    <dbReference type="NCBI Taxonomy" id="1056495"/>
    <lineage>
        <taxon>Archaea</taxon>
        <taxon>Thermoproteota</taxon>
        <taxon>Thermoprotei</taxon>
        <taxon>Acidilobales</taxon>
        <taxon>Caldisphaeraceae</taxon>
        <taxon>Caldisphaera</taxon>
    </lineage>
</organism>
<accession>L0A7M6</accession>
<gene>
    <name evidence="2" type="ordered locus">Calag_0083</name>
</gene>